<gene>
    <name evidence="1" type="ORF">AB2B41_20840</name>
</gene>
<keyword evidence="2" id="KW-1185">Reference proteome</keyword>
<dbReference type="EMBL" id="JBFNXX010000029">
    <property type="protein sequence ID" value="MEW9922060.1"/>
    <property type="molecule type" value="Genomic_DNA"/>
</dbReference>
<accession>A0ABV3RST8</accession>
<comment type="caution">
    <text evidence="1">The sequence shown here is derived from an EMBL/GenBank/DDBJ whole genome shotgun (WGS) entry which is preliminary data.</text>
</comment>
<proteinExistence type="predicted"/>
<sequence>MGQVAPQDYDSSIADRLPLTNAIDRLCNVTSANELITCGLQLDEVSVWQSLKDKIDEIILPRELTLSADAIASARLFVSRRKLRAIHLLAPVEIHLCSPPASAAEFAALIEQICSTGRTFALQPTGRGENFRDFGTGCTGQQLLEARQCETLTSDSEDRFSVMSSIAESYLVCDLEGHEQLCLGEERLVNPMRRVHASEAENRASQFKLSESKKDAQPTCFILPFTEEISILSARAEARRAIFAVRTERVGSALEILLRG</sequence>
<name>A0ABV3RST8_9RHOB</name>
<dbReference type="Proteomes" id="UP001556098">
    <property type="component" value="Unassembled WGS sequence"/>
</dbReference>
<evidence type="ECO:0000313" key="2">
    <source>
        <dbReference type="Proteomes" id="UP001556098"/>
    </source>
</evidence>
<reference evidence="1 2" key="1">
    <citation type="submission" date="2024-07" db="EMBL/GenBank/DDBJ databases">
        <title>Marimonas sp.nov., isolated from tidal-flat sediment.</title>
        <authorList>
            <person name="Jayan J.N."/>
            <person name="Lee S.S."/>
        </authorList>
    </citation>
    <scope>NUCLEOTIDE SEQUENCE [LARGE SCALE GENOMIC DNA]</scope>
    <source>
        <strain evidence="1 2">MJW-29</strain>
    </source>
</reference>
<dbReference type="RefSeq" id="WP_367879757.1">
    <property type="nucleotide sequence ID" value="NZ_JBFNXX010000029.1"/>
</dbReference>
<evidence type="ECO:0000313" key="1">
    <source>
        <dbReference type="EMBL" id="MEW9922060.1"/>
    </source>
</evidence>
<protein>
    <submittedName>
        <fullName evidence="1">Uncharacterized protein</fullName>
    </submittedName>
</protein>
<organism evidence="1 2">
    <name type="scientific">Sulfitobacter sediminis</name>
    <dbReference type="NCBI Taxonomy" id="3234186"/>
    <lineage>
        <taxon>Bacteria</taxon>
        <taxon>Pseudomonadati</taxon>
        <taxon>Pseudomonadota</taxon>
        <taxon>Alphaproteobacteria</taxon>
        <taxon>Rhodobacterales</taxon>
        <taxon>Roseobacteraceae</taxon>
        <taxon>Sulfitobacter</taxon>
    </lineage>
</organism>